<feature type="region of interest" description="Disordered" evidence="1">
    <location>
        <begin position="256"/>
        <end position="282"/>
    </location>
</feature>
<dbReference type="AlphaFoldDB" id="A0A411WYE5"/>
<gene>
    <name evidence="3" type="ORF">EYF70_13365</name>
    <name evidence="2" type="ORF">GCM10007387_22910</name>
</gene>
<evidence type="ECO:0000313" key="5">
    <source>
        <dbReference type="Proteomes" id="UP000628442"/>
    </source>
</evidence>
<accession>A0A411WYE5</accession>
<dbReference type="EMBL" id="BMWV01000004">
    <property type="protein sequence ID" value="GGY40151.1"/>
    <property type="molecule type" value="Genomic_DNA"/>
</dbReference>
<feature type="compositionally biased region" description="Pro residues" evidence="1">
    <location>
        <begin position="259"/>
        <end position="268"/>
    </location>
</feature>
<sequence length="282" mass="28053">MSGYFGALLRASGLDAGASLAPGRPAAQAALAPSGLEMEAPADEEAPSQTGVRVPLAHAGAAPAQPGNVTIVDLARAPAMQAGQAGTYGPPVAPSEAPAHQAALAGPAAINPVPQAFLPATATEVSTAPRVEAPVEAPGEAATESIAHEKAPPTPLQAVLQWVAADPAAAAVPVAPASAARGKAAVASPHHTEPLMERIASPAPVAPEPARPAMTHAVHPAAAEPFAVPPARRDDIVDISIGTIQVRVDAPPAQTVALPQPPAVPAATPPRSALARRSLRRI</sequence>
<dbReference type="Proteomes" id="UP000628442">
    <property type="component" value="Unassembled WGS sequence"/>
</dbReference>
<dbReference type="OrthoDB" id="3695826at2"/>
<name>A0A411WYE5_9BURK</name>
<dbReference type="RefSeq" id="WP_131145847.1">
    <property type="nucleotide sequence ID" value="NZ_BMWV01000004.1"/>
</dbReference>
<evidence type="ECO:0000313" key="4">
    <source>
        <dbReference type="Proteomes" id="UP000292307"/>
    </source>
</evidence>
<keyword evidence="4" id="KW-1185">Reference proteome</keyword>
<evidence type="ECO:0000313" key="3">
    <source>
        <dbReference type="EMBL" id="QBI01727.1"/>
    </source>
</evidence>
<evidence type="ECO:0008006" key="6">
    <source>
        <dbReference type="Google" id="ProtNLM"/>
    </source>
</evidence>
<evidence type="ECO:0000256" key="1">
    <source>
        <dbReference type="SAM" id="MobiDB-lite"/>
    </source>
</evidence>
<proteinExistence type="predicted"/>
<protein>
    <recommendedName>
        <fullName evidence="6">Flagellar hook-length control protein FliK</fullName>
    </recommendedName>
</protein>
<organism evidence="2 5">
    <name type="scientific">Pseudoduganella albidiflava</name>
    <dbReference type="NCBI Taxonomy" id="321983"/>
    <lineage>
        <taxon>Bacteria</taxon>
        <taxon>Pseudomonadati</taxon>
        <taxon>Pseudomonadota</taxon>
        <taxon>Betaproteobacteria</taxon>
        <taxon>Burkholderiales</taxon>
        <taxon>Oxalobacteraceae</taxon>
        <taxon>Telluria group</taxon>
        <taxon>Pseudoduganella</taxon>
    </lineage>
</organism>
<feature type="region of interest" description="Disordered" evidence="1">
    <location>
        <begin position="31"/>
        <end position="51"/>
    </location>
</feature>
<dbReference type="Proteomes" id="UP000292307">
    <property type="component" value="Chromosome"/>
</dbReference>
<dbReference type="EMBL" id="CP036401">
    <property type="protein sequence ID" value="QBI01727.1"/>
    <property type="molecule type" value="Genomic_DNA"/>
</dbReference>
<reference evidence="3 4" key="2">
    <citation type="submission" date="2019-02" db="EMBL/GenBank/DDBJ databases">
        <title>Draft Genome Sequences of Six Type Strains of the Genus Massilia.</title>
        <authorList>
            <person name="Miess H."/>
            <person name="Frediansyhah A."/>
            <person name="Gross H."/>
        </authorList>
    </citation>
    <scope>NUCLEOTIDE SEQUENCE [LARGE SCALE GENOMIC DNA]</scope>
    <source>
        <strain evidence="3 4">DSM 17472</strain>
    </source>
</reference>
<reference evidence="2" key="3">
    <citation type="submission" date="2022-12" db="EMBL/GenBank/DDBJ databases">
        <authorList>
            <person name="Sun Q."/>
            <person name="Kim S."/>
        </authorList>
    </citation>
    <scope>NUCLEOTIDE SEQUENCE</scope>
    <source>
        <strain evidence="2">KCTC 12343</strain>
    </source>
</reference>
<reference evidence="2" key="1">
    <citation type="journal article" date="2014" name="Int. J. Syst. Evol. Microbiol.">
        <title>Complete genome sequence of Corynebacterium casei LMG S-19264T (=DSM 44701T), isolated from a smear-ripened cheese.</title>
        <authorList>
            <consortium name="US DOE Joint Genome Institute (JGI-PGF)"/>
            <person name="Walter F."/>
            <person name="Albersmeier A."/>
            <person name="Kalinowski J."/>
            <person name="Ruckert C."/>
        </authorList>
    </citation>
    <scope>NUCLEOTIDE SEQUENCE</scope>
    <source>
        <strain evidence="2">KCTC 12343</strain>
    </source>
</reference>
<evidence type="ECO:0000313" key="2">
    <source>
        <dbReference type="EMBL" id="GGY40151.1"/>
    </source>
</evidence>